<dbReference type="Proteomes" id="UP001596484">
    <property type="component" value="Unassembled WGS sequence"/>
</dbReference>
<accession>A0ABW2S0Q5</accession>
<gene>
    <name evidence="1" type="ORF">ACFQS9_17530</name>
</gene>
<name>A0ABW2S0Q5_9NOCA</name>
<evidence type="ECO:0000313" key="2">
    <source>
        <dbReference type="Proteomes" id="UP001596484"/>
    </source>
</evidence>
<protein>
    <submittedName>
        <fullName evidence="1">Uncharacterized protein</fullName>
    </submittedName>
</protein>
<reference evidence="2" key="1">
    <citation type="journal article" date="2019" name="Int. J. Syst. Evol. Microbiol.">
        <title>The Global Catalogue of Microorganisms (GCM) 10K type strain sequencing project: providing services to taxonomists for standard genome sequencing and annotation.</title>
        <authorList>
            <consortium name="The Broad Institute Genomics Platform"/>
            <consortium name="The Broad Institute Genome Sequencing Center for Infectious Disease"/>
            <person name="Wu L."/>
            <person name="Ma J."/>
        </authorList>
    </citation>
    <scope>NUCLEOTIDE SEQUENCE [LARGE SCALE GENOMIC DNA]</scope>
    <source>
        <strain evidence="2">ICMP 19430</strain>
    </source>
</reference>
<dbReference type="EMBL" id="JBHTCS010000021">
    <property type="protein sequence ID" value="MFC7449700.1"/>
    <property type="molecule type" value="Genomic_DNA"/>
</dbReference>
<evidence type="ECO:0000313" key="1">
    <source>
        <dbReference type="EMBL" id="MFC7449700.1"/>
    </source>
</evidence>
<organism evidence="1 2">
    <name type="scientific">Rhodococcus daqingensis</name>
    <dbReference type="NCBI Taxonomy" id="2479363"/>
    <lineage>
        <taxon>Bacteria</taxon>
        <taxon>Bacillati</taxon>
        <taxon>Actinomycetota</taxon>
        <taxon>Actinomycetes</taxon>
        <taxon>Mycobacteriales</taxon>
        <taxon>Nocardiaceae</taxon>
        <taxon>Rhodococcus</taxon>
    </lineage>
</organism>
<dbReference type="RefSeq" id="WP_378406963.1">
    <property type="nucleotide sequence ID" value="NZ_JBHTCS010000021.1"/>
</dbReference>
<proteinExistence type="predicted"/>
<comment type="caution">
    <text evidence="1">The sequence shown here is derived from an EMBL/GenBank/DDBJ whole genome shotgun (WGS) entry which is preliminary data.</text>
</comment>
<keyword evidence="2" id="KW-1185">Reference proteome</keyword>
<sequence length="280" mass="31776">MMLPMYEGRMGHQFNHRFASLGDPDRQTTVNELESADFVVQPQYWVSEEETLRRLERRTWGTESALLGHRRVARNNDERTCIAGLLPRGATSYGWIVSSGPSAMELCMLEAAFNSFAYDYLLRGSFSQPSIPQSTSEQVPVPTMQLIADSPIVDAMWIRDRVLELSYTSNDMCPLAQELGESGPAFVWNEERRSLIRAELDAAFLHLYGVTREDADHILDSFPLVRGKDEAQFDEFRTKRIVLDIFDAMQHAIHTGEPYRTILAPAPGHGPRHEMQEVAT</sequence>